<keyword evidence="4" id="KW-0808">Transferase</keyword>
<evidence type="ECO:0000313" key="4">
    <source>
        <dbReference type="EMBL" id="MEI5617259.1"/>
    </source>
</evidence>
<dbReference type="Pfam" id="PF00266">
    <property type="entry name" value="Aminotran_5"/>
    <property type="match status" value="1"/>
</dbReference>
<protein>
    <submittedName>
        <fullName evidence="4">Aminotransferase class V-fold PLP-dependent enzyme</fullName>
    </submittedName>
</protein>
<sequence length="70" mass="7945">MSLDVQALRQEFPILNREVHGKPLVYLDNAATTQKPQAVIDALVNYYSQSNSNVHRGAHFLSDEATRLYE</sequence>
<name>A0ABU8GXK5_9ACTN</name>
<evidence type="ECO:0000259" key="3">
    <source>
        <dbReference type="Pfam" id="PF00266"/>
    </source>
</evidence>
<accession>A0ABU8GXK5</accession>
<dbReference type="GO" id="GO:0008483">
    <property type="term" value="F:transaminase activity"/>
    <property type="evidence" value="ECO:0007669"/>
    <property type="project" value="UniProtKB-KW"/>
</dbReference>
<keyword evidence="4" id="KW-0032">Aminotransferase</keyword>
<evidence type="ECO:0000256" key="1">
    <source>
        <dbReference type="ARBA" id="ARBA00001933"/>
    </source>
</evidence>
<dbReference type="PANTHER" id="PTHR43586">
    <property type="entry name" value="CYSTEINE DESULFURASE"/>
    <property type="match status" value="1"/>
</dbReference>
<dbReference type="EMBL" id="JBBAYM010000400">
    <property type="protein sequence ID" value="MEI5617259.1"/>
    <property type="molecule type" value="Genomic_DNA"/>
</dbReference>
<dbReference type="InterPro" id="IPR000192">
    <property type="entry name" value="Aminotrans_V_dom"/>
</dbReference>
<dbReference type="PANTHER" id="PTHR43586:SF8">
    <property type="entry name" value="CYSTEINE DESULFURASE 1, CHLOROPLASTIC"/>
    <property type="match status" value="1"/>
</dbReference>
<dbReference type="InterPro" id="IPR015424">
    <property type="entry name" value="PyrdxlP-dep_Trfase"/>
</dbReference>
<gene>
    <name evidence="4" type="ORF">WB403_50070</name>
</gene>
<dbReference type="InterPro" id="IPR015422">
    <property type="entry name" value="PyrdxlP-dep_Trfase_small"/>
</dbReference>
<feature type="non-terminal residue" evidence="4">
    <location>
        <position position="70"/>
    </location>
</feature>
<comment type="cofactor">
    <cofactor evidence="1">
        <name>pyridoxal 5'-phosphate</name>
        <dbReference type="ChEBI" id="CHEBI:597326"/>
    </cofactor>
</comment>
<reference evidence="4 5" key="1">
    <citation type="submission" date="2024-03" db="EMBL/GenBank/DDBJ databases">
        <title>First Report of Pectobacterium brasiliscabiei causing potato scab in china.</title>
        <authorList>
            <person name="Handique U."/>
        </authorList>
    </citation>
    <scope>NUCLEOTIDE SEQUENCE [LARGE SCALE GENOMIC DNA]</scope>
    <source>
        <strain evidence="4 5">ZRIMU1503</strain>
    </source>
</reference>
<comment type="caution">
    <text evidence="4">The sequence shown here is derived from an EMBL/GenBank/DDBJ whole genome shotgun (WGS) entry which is preliminary data.</text>
</comment>
<organism evidence="4 5">
    <name type="scientific">Streptomyces brasiliscabiei</name>
    <dbReference type="NCBI Taxonomy" id="2736302"/>
    <lineage>
        <taxon>Bacteria</taxon>
        <taxon>Bacillati</taxon>
        <taxon>Actinomycetota</taxon>
        <taxon>Actinomycetes</taxon>
        <taxon>Kitasatosporales</taxon>
        <taxon>Streptomycetaceae</taxon>
        <taxon>Streptomyces</taxon>
    </lineage>
</organism>
<dbReference type="Proteomes" id="UP001365781">
    <property type="component" value="Unassembled WGS sequence"/>
</dbReference>
<dbReference type="InterPro" id="IPR015421">
    <property type="entry name" value="PyrdxlP-dep_Trfase_major"/>
</dbReference>
<evidence type="ECO:0000313" key="5">
    <source>
        <dbReference type="Proteomes" id="UP001365781"/>
    </source>
</evidence>
<proteinExistence type="predicted"/>
<evidence type="ECO:0000256" key="2">
    <source>
        <dbReference type="ARBA" id="ARBA00022898"/>
    </source>
</evidence>
<keyword evidence="5" id="KW-1185">Reference proteome</keyword>
<dbReference type="Gene3D" id="3.90.1150.10">
    <property type="entry name" value="Aspartate Aminotransferase, domain 1"/>
    <property type="match status" value="1"/>
</dbReference>
<keyword evidence="2" id="KW-0663">Pyridoxal phosphate</keyword>
<feature type="domain" description="Aminotransferase class V" evidence="3">
    <location>
        <begin position="25"/>
        <end position="70"/>
    </location>
</feature>
<dbReference type="Gene3D" id="3.40.640.10">
    <property type="entry name" value="Type I PLP-dependent aspartate aminotransferase-like (Major domain)"/>
    <property type="match status" value="1"/>
</dbReference>
<dbReference type="SUPFAM" id="SSF53383">
    <property type="entry name" value="PLP-dependent transferases"/>
    <property type="match status" value="1"/>
</dbReference>